<comment type="similarity">
    <text evidence="6">Belongs to the L2HGDH family.</text>
</comment>
<dbReference type="PANTHER" id="PTHR43104">
    <property type="entry name" value="L-2-HYDROXYGLUTARATE DEHYDROGENASE, MITOCHONDRIAL"/>
    <property type="match status" value="1"/>
</dbReference>
<evidence type="ECO:0000256" key="8">
    <source>
        <dbReference type="ARBA" id="ARBA00041137"/>
    </source>
</evidence>
<evidence type="ECO:0000256" key="1">
    <source>
        <dbReference type="ARBA" id="ARBA00001974"/>
    </source>
</evidence>
<evidence type="ECO:0000256" key="2">
    <source>
        <dbReference type="ARBA" id="ARBA00022630"/>
    </source>
</evidence>
<protein>
    <recommendedName>
        <fullName evidence="8">L-2-hydroxyglutarate dehydrogenase, mitochondrial</fullName>
        <ecNumber evidence="7">1.1.99.2</ecNumber>
    </recommendedName>
</protein>
<accession>A0A9W6Z923</accession>
<dbReference type="PANTHER" id="PTHR43104:SF4">
    <property type="entry name" value="L-2-HYDROXYGLUTARATE DEHYDROGENASE, MITOCHONDRIAL"/>
    <property type="match status" value="1"/>
</dbReference>
<evidence type="ECO:0000256" key="7">
    <source>
        <dbReference type="ARBA" id="ARBA00038878"/>
    </source>
</evidence>
<dbReference type="Gene3D" id="3.50.50.60">
    <property type="entry name" value="FAD/NAD(P)-binding domain"/>
    <property type="match status" value="1"/>
</dbReference>
<dbReference type="GO" id="GO:0047545">
    <property type="term" value="F:(S)-2-hydroxyglutarate dehydrogenase activity"/>
    <property type="evidence" value="ECO:0007669"/>
    <property type="project" value="UniProtKB-EC"/>
</dbReference>
<name>A0A9W6Z923_9STRA</name>
<evidence type="ECO:0000313" key="11">
    <source>
        <dbReference type="Proteomes" id="UP001165160"/>
    </source>
</evidence>
<reference evidence="11" key="1">
    <citation type="journal article" date="2023" name="Commun. Biol.">
        <title>Genome analysis of Parmales, the sister group of diatoms, reveals the evolutionary specialization of diatoms from phago-mixotrophs to photoautotrophs.</title>
        <authorList>
            <person name="Ban H."/>
            <person name="Sato S."/>
            <person name="Yoshikawa S."/>
            <person name="Yamada K."/>
            <person name="Nakamura Y."/>
            <person name="Ichinomiya M."/>
            <person name="Sato N."/>
            <person name="Blanc-Mathieu R."/>
            <person name="Endo H."/>
            <person name="Kuwata A."/>
            <person name="Ogata H."/>
        </authorList>
    </citation>
    <scope>NUCLEOTIDE SEQUENCE [LARGE SCALE GENOMIC DNA]</scope>
    <source>
        <strain evidence="11">NIES 3699</strain>
    </source>
</reference>
<evidence type="ECO:0000313" key="10">
    <source>
        <dbReference type="EMBL" id="GMH47811.1"/>
    </source>
</evidence>
<dbReference type="EC" id="1.1.99.2" evidence="7"/>
<keyword evidence="3" id="KW-0274">FAD</keyword>
<evidence type="ECO:0000256" key="5">
    <source>
        <dbReference type="ARBA" id="ARBA00036066"/>
    </source>
</evidence>
<keyword evidence="4" id="KW-0560">Oxidoreductase</keyword>
<dbReference type="EMBL" id="BRXX01000578">
    <property type="protein sequence ID" value="GMH47811.1"/>
    <property type="molecule type" value="Genomic_DNA"/>
</dbReference>
<proteinExistence type="inferred from homology"/>
<gene>
    <name evidence="10" type="ORF">TrVE_jg8954</name>
</gene>
<evidence type="ECO:0000256" key="4">
    <source>
        <dbReference type="ARBA" id="ARBA00023002"/>
    </source>
</evidence>
<comment type="catalytic activity">
    <reaction evidence="5">
        <text>(S)-2-hydroxyglutarate + A = 2-oxoglutarate + AH2</text>
        <dbReference type="Rhea" id="RHEA:21252"/>
        <dbReference type="ChEBI" id="CHEBI:13193"/>
        <dbReference type="ChEBI" id="CHEBI:16782"/>
        <dbReference type="ChEBI" id="CHEBI:16810"/>
        <dbReference type="ChEBI" id="CHEBI:17499"/>
        <dbReference type="EC" id="1.1.99.2"/>
    </reaction>
</comment>
<evidence type="ECO:0000259" key="9">
    <source>
        <dbReference type="Pfam" id="PF01266"/>
    </source>
</evidence>
<dbReference type="AlphaFoldDB" id="A0A9W6Z923"/>
<dbReference type="Proteomes" id="UP001165160">
    <property type="component" value="Unassembled WGS sequence"/>
</dbReference>
<dbReference type="Pfam" id="PF01266">
    <property type="entry name" value="DAO"/>
    <property type="match status" value="1"/>
</dbReference>
<keyword evidence="2" id="KW-0285">Flavoprotein</keyword>
<organism evidence="10 11">
    <name type="scientific">Triparma verrucosa</name>
    <dbReference type="NCBI Taxonomy" id="1606542"/>
    <lineage>
        <taxon>Eukaryota</taxon>
        <taxon>Sar</taxon>
        <taxon>Stramenopiles</taxon>
        <taxon>Ochrophyta</taxon>
        <taxon>Bolidophyceae</taxon>
        <taxon>Parmales</taxon>
        <taxon>Triparmaceae</taxon>
        <taxon>Triparma</taxon>
    </lineage>
</organism>
<comment type="caution">
    <text evidence="10">The sequence shown here is derived from an EMBL/GenBank/DDBJ whole genome shotgun (WGS) entry which is preliminary data.</text>
</comment>
<dbReference type="SUPFAM" id="SSF51905">
    <property type="entry name" value="FAD/NAD(P)-binding domain"/>
    <property type="match status" value="1"/>
</dbReference>
<comment type="cofactor">
    <cofactor evidence="1">
        <name>FAD</name>
        <dbReference type="ChEBI" id="CHEBI:57692"/>
    </cofactor>
</comment>
<keyword evidence="11" id="KW-1185">Reference proteome</keyword>
<dbReference type="InterPro" id="IPR006076">
    <property type="entry name" value="FAD-dep_OxRdtase"/>
</dbReference>
<evidence type="ECO:0000256" key="6">
    <source>
        <dbReference type="ARBA" id="ARBA00037941"/>
    </source>
</evidence>
<evidence type="ECO:0000256" key="3">
    <source>
        <dbReference type="ARBA" id="ARBA00022827"/>
    </source>
</evidence>
<feature type="domain" description="FAD dependent oxidoreductase" evidence="9">
    <location>
        <begin position="11"/>
        <end position="381"/>
    </location>
</feature>
<dbReference type="InterPro" id="IPR036188">
    <property type="entry name" value="FAD/NAD-bd_sf"/>
</dbReference>
<sequence>MAATNLHAPAVVLGGGVIGLAVFRALAASPFFPNPVLLEKSKSLGQETSSRNSGVVHSGIYHPEKMLKGSLARRGRDMLYEYCKEKSVNHKRCGKIVVARDKREMAFVRKLHKSAANLGVPSPELLESPEAVKEYEPNVSSVGGVRFSSSGVVDVPDLMLKLQADAEENGGVALVNSKPIALKRADRLVEGGEGGWILTVLQGEEVYSIQSKVIVNCCGHSAPEVYASLGLVSAPIVPPRHYFARGNYFKLSASQSSVVNGLVYPVPNKDLSGLGIHATVDLDGSVKFGPDVEWLKHIEMLKPKFQAAIENYLPELSSFGALAYDYSGVRPKLTHPDAGGSDFNGGSDFWIQQDSAGFYNLFGIESPGVTSSLAIAEKVVQMAEKR</sequence>
<dbReference type="Gene3D" id="3.30.9.10">
    <property type="entry name" value="D-Amino Acid Oxidase, subunit A, domain 2"/>
    <property type="match status" value="1"/>
</dbReference>